<keyword evidence="1" id="KW-0472">Membrane</keyword>
<evidence type="ECO:0000313" key="5">
    <source>
        <dbReference type="Proteomes" id="UP000578449"/>
    </source>
</evidence>
<dbReference type="InterPro" id="IPR038607">
    <property type="entry name" value="PhoD-like_sf"/>
</dbReference>
<organism evidence="4 5">
    <name type="scientific">Thermocatellispora tengchongensis</name>
    <dbReference type="NCBI Taxonomy" id="1073253"/>
    <lineage>
        <taxon>Bacteria</taxon>
        <taxon>Bacillati</taxon>
        <taxon>Actinomycetota</taxon>
        <taxon>Actinomycetes</taxon>
        <taxon>Streptosporangiales</taxon>
        <taxon>Streptosporangiaceae</taxon>
        <taxon>Thermocatellispora</taxon>
    </lineage>
</organism>
<proteinExistence type="predicted"/>
<dbReference type="PANTHER" id="PTHR37031:SF2">
    <property type="entry name" value="PHOD-LIKE PHOSPHATASE METALLOPHOSPHATASE DOMAIN-CONTAINING PROTEIN"/>
    <property type="match status" value="1"/>
</dbReference>
<evidence type="ECO:0000259" key="3">
    <source>
        <dbReference type="Pfam" id="PF25077"/>
    </source>
</evidence>
<comment type="caution">
    <text evidence="4">The sequence shown here is derived from an EMBL/GenBank/DDBJ whole genome shotgun (WGS) entry which is preliminary data.</text>
</comment>
<name>A0A840P3E8_9ACTN</name>
<dbReference type="Gene3D" id="3.60.21.70">
    <property type="entry name" value="PhoD-like phosphatase"/>
    <property type="match status" value="1"/>
</dbReference>
<evidence type="ECO:0008006" key="6">
    <source>
        <dbReference type="Google" id="ProtNLM"/>
    </source>
</evidence>
<gene>
    <name evidence="4" type="ORF">HNP84_002747</name>
</gene>
<keyword evidence="1" id="KW-1133">Transmembrane helix</keyword>
<dbReference type="EMBL" id="JACHGN010000005">
    <property type="protein sequence ID" value="MBB5133026.1"/>
    <property type="molecule type" value="Genomic_DNA"/>
</dbReference>
<dbReference type="PANTHER" id="PTHR37031">
    <property type="entry name" value="METALLOPHOSPHATASE BINDING DOMAIN PROTEIN"/>
    <property type="match status" value="1"/>
</dbReference>
<dbReference type="Proteomes" id="UP000578449">
    <property type="component" value="Unassembled WGS sequence"/>
</dbReference>
<dbReference type="SUPFAM" id="SSF56300">
    <property type="entry name" value="Metallo-dependent phosphatases"/>
    <property type="match status" value="1"/>
</dbReference>
<dbReference type="InterPro" id="IPR029052">
    <property type="entry name" value="Metallo-depent_PP-like"/>
</dbReference>
<reference evidence="4 5" key="1">
    <citation type="submission" date="2020-08" db="EMBL/GenBank/DDBJ databases">
        <title>Genomic Encyclopedia of Type Strains, Phase IV (KMG-IV): sequencing the most valuable type-strain genomes for metagenomic binning, comparative biology and taxonomic classification.</title>
        <authorList>
            <person name="Goeker M."/>
        </authorList>
    </citation>
    <scope>NUCLEOTIDE SEQUENCE [LARGE SCALE GENOMIC DNA]</scope>
    <source>
        <strain evidence="4 5">DSM 45615</strain>
    </source>
</reference>
<evidence type="ECO:0000259" key="2">
    <source>
        <dbReference type="Pfam" id="PF09423"/>
    </source>
</evidence>
<feature type="domain" description="PhoD-like phosphatase metallophosphatase" evidence="2">
    <location>
        <begin position="126"/>
        <end position="432"/>
    </location>
</feature>
<dbReference type="RefSeq" id="WP_185049994.1">
    <property type="nucleotide sequence ID" value="NZ_BAABIX010000050.1"/>
</dbReference>
<dbReference type="Pfam" id="PF25077">
    <property type="entry name" value="DUF7800"/>
    <property type="match status" value="1"/>
</dbReference>
<dbReference type="CDD" id="cd07389">
    <property type="entry name" value="MPP_PhoD"/>
    <property type="match status" value="1"/>
</dbReference>
<dbReference type="InterPro" id="IPR056702">
    <property type="entry name" value="DUF7800"/>
</dbReference>
<sequence>MAELVVGPMLRYADSECASVWVETAEPCTVAVVAGGARAQERTFTVHGHHYAIVDVEGVPGGTPYEVELDGVRVWPPQDAPPSLIRLPPADRRPVLLFGSCRTSVPHDTAHLLTHGADALREYGRRLRDMPQEDWPDLLLLLGDQVYADEPSREMLEFIGERRNGEEPAYEIADFEEYAELYRQAWTEPEIRWLLSTLPSAMIFDDHDLRDDWNTSAAWREQMARVPWWHRRLVAGLGSYWVYQHLGNLSPAERAADPLLTALRERTGQGVDGADLLDAYAARADEQPGASRWSYARDLGGGTRLIMLDTRCARQVTPGDRRMLDPAEWAWLREQVEGAAHGPAARLVIGSSIPVLLPSGIHHVETWNEALCDGAWGRRVARWSETLRQAIDLEHWAAFRRSFEDLCLMLARFPGEVVLLSGDVHYSYVAKARGLPIHQVVCSPIRNPLSRLLRLANVVASFGLAALLGGWLAGLAGLPRRPFGWRIVKGPWFDNSIATLSLGEVAEVTWHRSTAEPRASVRLEPGRRRPLRVSRAAREGSR</sequence>
<dbReference type="InterPro" id="IPR018946">
    <property type="entry name" value="PhoD-like_MPP"/>
</dbReference>
<evidence type="ECO:0000313" key="4">
    <source>
        <dbReference type="EMBL" id="MBB5133026.1"/>
    </source>
</evidence>
<protein>
    <recommendedName>
        <fullName evidence="6">Alkaline phosphatase family protein</fullName>
    </recommendedName>
</protein>
<dbReference type="Pfam" id="PF09423">
    <property type="entry name" value="PhoD"/>
    <property type="match status" value="1"/>
</dbReference>
<keyword evidence="5" id="KW-1185">Reference proteome</keyword>
<feature type="transmembrane region" description="Helical" evidence="1">
    <location>
        <begin position="455"/>
        <end position="478"/>
    </location>
</feature>
<accession>A0A840P3E8</accession>
<keyword evidence="1" id="KW-0812">Transmembrane</keyword>
<feature type="domain" description="DUF7800" evidence="3">
    <location>
        <begin position="1"/>
        <end position="81"/>
    </location>
</feature>
<evidence type="ECO:0000256" key="1">
    <source>
        <dbReference type="SAM" id="Phobius"/>
    </source>
</evidence>
<dbReference type="AlphaFoldDB" id="A0A840P3E8"/>